<dbReference type="Gene3D" id="3.40.50.2000">
    <property type="entry name" value="Glycogen Phosphorylase B"/>
    <property type="match status" value="2"/>
</dbReference>
<keyword evidence="5" id="KW-1185">Reference proteome</keyword>
<proteinExistence type="predicted"/>
<dbReference type="Proteomes" id="UP000527616">
    <property type="component" value="Unassembled WGS sequence"/>
</dbReference>
<organism evidence="4 5">
    <name type="scientific">Naumannella cuiyingiana</name>
    <dbReference type="NCBI Taxonomy" id="1347891"/>
    <lineage>
        <taxon>Bacteria</taxon>
        <taxon>Bacillati</taxon>
        <taxon>Actinomycetota</taxon>
        <taxon>Actinomycetes</taxon>
        <taxon>Propionibacteriales</taxon>
        <taxon>Propionibacteriaceae</taxon>
        <taxon>Naumannella</taxon>
    </lineage>
</organism>
<feature type="domain" description="Glycosyltransferase subfamily 4-like N-terminal" evidence="3">
    <location>
        <begin position="176"/>
        <end position="354"/>
    </location>
</feature>
<evidence type="ECO:0000313" key="4">
    <source>
        <dbReference type="EMBL" id="NYI71445.1"/>
    </source>
</evidence>
<sequence length="566" mass="60410">MAADRRHRAGDLVLMGRTALALAVEDPMHLVVQGARRFLPRARGSWGPRRGLGGALAAFVQDRPADARRILSGVRPRARPARALRDLLAVELGVPLGPGAGRRARARAAWQRGAMTEAVELLGGTRRSRLRTRMESELGLMRPRSRLALGRATPARPAGGGVLAVLTNAQPHTNSGYTFRSQHVFDAIAASGRRVDAATRIGYPATIGRPGSAIDWRIGGVNYHRLPAFGLPAALDQRLAAQARQLVALIAEHDPAILHTTTDWTNAVATAAAADATGLPWVYEMRGLLELTWLASRPAAYREDAEHSERVRLLRAREADLASAADAVVALSMTQRADLVSRGVPADAITVIPNAVDEAVLARPPVEPADARAALGLPRAGLWVGSITSVVGYEGLDVLIDAIAAARAAGLDVRGAIVGDGVSRPELVARVDRLGLGEHVLLPGRVPHAEALRWYEALDVFAVPRRDTPVCRMVTPVKPLEAMALRRPVIGSDLPALAEIIGGAGTLARPGDPADLARALGELADPDERDRYGYAGRQLALRRTWQAAAQTYGDLYRTILGKDARS</sequence>
<accession>A0A7Z0D9Y2</accession>
<gene>
    <name evidence="4" type="ORF">GGQ54_002005</name>
</gene>
<reference evidence="4 5" key="1">
    <citation type="submission" date="2020-07" db="EMBL/GenBank/DDBJ databases">
        <title>Sequencing the genomes of 1000 actinobacteria strains.</title>
        <authorList>
            <person name="Klenk H.-P."/>
        </authorList>
    </citation>
    <scope>NUCLEOTIDE SEQUENCE [LARGE SCALE GENOMIC DNA]</scope>
    <source>
        <strain evidence="4 5">DSM 103164</strain>
    </source>
</reference>
<evidence type="ECO:0000313" key="5">
    <source>
        <dbReference type="Proteomes" id="UP000527616"/>
    </source>
</evidence>
<evidence type="ECO:0000256" key="2">
    <source>
        <dbReference type="ARBA" id="ARBA00022679"/>
    </source>
</evidence>
<keyword evidence="2 4" id="KW-0808">Transferase</keyword>
<evidence type="ECO:0000259" key="3">
    <source>
        <dbReference type="Pfam" id="PF13579"/>
    </source>
</evidence>
<comment type="caution">
    <text evidence="4">The sequence shown here is derived from an EMBL/GenBank/DDBJ whole genome shotgun (WGS) entry which is preliminary data.</text>
</comment>
<dbReference type="EMBL" id="JACBZS010000001">
    <property type="protein sequence ID" value="NYI71445.1"/>
    <property type="molecule type" value="Genomic_DNA"/>
</dbReference>
<dbReference type="AlphaFoldDB" id="A0A7Z0D9Y2"/>
<dbReference type="RefSeq" id="WP_179445267.1">
    <property type="nucleotide sequence ID" value="NZ_JACBZS010000001.1"/>
</dbReference>
<name>A0A7Z0D9Y2_9ACTN</name>
<evidence type="ECO:0000256" key="1">
    <source>
        <dbReference type="ARBA" id="ARBA00022676"/>
    </source>
</evidence>
<keyword evidence="1" id="KW-0328">Glycosyltransferase</keyword>
<protein>
    <submittedName>
        <fullName evidence="4">Glycosyltransferase involved in cell wall biosynthesis</fullName>
    </submittedName>
</protein>
<dbReference type="GO" id="GO:0016757">
    <property type="term" value="F:glycosyltransferase activity"/>
    <property type="evidence" value="ECO:0007669"/>
    <property type="project" value="UniProtKB-KW"/>
</dbReference>
<dbReference type="InterPro" id="IPR028098">
    <property type="entry name" value="Glyco_trans_4-like_N"/>
</dbReference>
<dbReference type="Pfam" id="PF13692">
    <property type="entry name" value="Glyco_trans_1_4"/>
    <property type="match status" value="1"/>
</dbReference>
<dbReference type="PANTHER" id="PTHR12526:SF636">
    <property type="entry name" value="BLL3647 PROTEIN"/>
    <property type="match status" value="1"/>
</dbReference>
<dbReference type="SUPFAM" id="SSF53756">
    <property type="entry name" value="UDP-Glycosyltransferase/glycogen phosphorylase"/>
    <property type="match status" value="1"/>
</dbReference>
<dbReference type="Pfam" id="PF13579">
    <property type="entry name" value="Glyco_trans_4_4"/>
    <property type="match status" value="1"/>
</dbReference>
<dbReference type="PANTHER" id="PTHR12526">
    <property type="entry name" value="GLYCOSYLTRANSFERASE"/>
    <property type="match status" value="1"/>
</dbReference>